<evidence type="ECO:0000313" key="4">
    <source>
        <dbReference type="EnsemblPlants" id="Kaladp0045s0176.1.v1.1.CDS.1"/>
    </source>
</evidence>
<feature type="repeat" description="PPR" evidence="3">
    <location>
        <begin position="270"/>
        <end position="304"/>
    </location>
</feature>
<feature type="repeat" description="PPR" evidence="3">
    <location>
        <begin position="200"/>
        <end position="234"/>
    </location>
</feature>
<dbReference type="Gene3D" id="1.25.40.10">
    <property type="entry name" value="Tetratricopeptide repeat domain"/>
    <property type="match status" value="7"/>
</dbReference>
<sequence>MPPTRVSIQSLLKIGVPPALPALRQHLLFLCLTRRYKAAVYFFAQMVANHFYHCSLTPSIVTRALLECDDFHDLAHLLDAQMTHTPNLPATRICDSLIKGLSDKDSERALSLLKLCLHNNSGMMPSSSIFSELLLCFCSRGDMSRAVEVLELMMTHENVGYSLDNFVSSFIIASFCHTGKPELAVGFFQKTQSHGSLRPNLVTYTALVNAYCLLGRVDDVGNLFSKMESEGIAFDVVFYTSWMAGYLKQGFLHVAISKYRQMVEGGIEPDEVCYTMLIDGFSKGGNVEKAVGLLHRMKKDGLEPNLLTYTSIISAFCKKGKFEEALFTYKIVKALGLAVDEVAFSTLINGACKLGKFDEAYVILNDFRKSSLSSVECYQCIILGLCRNGMASVAIDLFIEINEKGLVFDIGTYMILVKAALREQGAAGVFNLVHMIENLPSELFGLICKETIILLCKRGIIDTAFDLYIMMASKGFVTSSRVYYSILKGLLTEGKQRVTHLLLNKFIKEHGLTNVLVTQTVVRFLCIKNIEYALRFLQSMKDETGVTFPTTALTKLHQEGRALDAYNLVKGVENKLAIRNVVDFSILVNGLCKEGLIYIALDLCCFLKKYGIVPSIVTYNSIIHGLCHQGCFVEAFRLFDSFERLNLVPTVVTYSILIDALCKEGRLVKAEWLLGRMVVDGLMANTRTFNSLIDGYCKFGNFEKALELLYNFQSKGLKPDQFTISAVINGFILKGDVQGALDFFFEIKRKGDSPDFLGFLYLIRGLSTKGRMEEARGILKEMLQTKSVLVSINRVDAEIDTESIGSFLVDLCDRGSIKEAVTILDEVGRMLFPVGGTYKQKMFRKGATGNLNVTSSGPNIVGKHSHSHYFNHFYPEIASYCLEGELQNANSLVKQMLQQFSMVDGFRM</sequence>
<dbReference type="PROSITE" id="PS51375">
    <property type="entry name" value="PPR"/>
    <property type="match status" value="10"/>
</dbReference>
<comment type="similarity">
    <text evidence="1">Belongs to the PPR family. P subfamily.</text>
</comment>
<evidence type="ECO:0000256" key="3">
    <source>
        <dbReference type="PROSITE-ProRule" id="PRU00708"/>
    </source>
</evidence>
<evidence type="ECO:0000256" key="1">
    <source>
        <dbReference type="ARBA" id="ARBA00007626"/>
    </source>
</evidence>
<dbReference type="PANTHER" id="PTHR46128">
    <property type="entry name" value="MITOCHONDRIAL GROUP I INTRON SPLICING FACTOR CCM1"/>
    <property type="match status" value="1"/>
</dbReference>
<dbReference type="Pfam" id="PF12854">
    <property type="entry name" value="PPR_1"/>
    <property type="match status" value="2"/>
</dbReference>
<dbReference type="InterPro" id="IPR002885">
    <property type="entry name" value="PPR_rpt"/>
</dbReference>
<dbReference type="PANTHER" id="PTHR46128:SF211">
    <property type="entry name" value="PENTACOTRIPEPTIDE-REPEAT REGION OF PRORP DOMAIN-CONTAINING PROTEIN"/>
    <property type="match status" value="1"/>
</dbReference>
<dbReference type="InterPro" id="IPR050872">
    <property type="entry name" value="PPR_P_subfamily"/>
</dbReference>
<evidence type="ECO:0000313" key="5">
    <source>
        <dbReference type="Proteomes" id="UP000594263"/>
    </source>
</evidence>
<feature type="repeat" description="PPR" evidence="3">
    <location>
        <begin position="340"/>
        <end position="374"/>
    </location>
</feature>
<protein>
    <recommendedName>
        <fullName evidence="6">Pentatricopeptide repeat-containing protein</fullName>
    </recommendedName>
</protein>
<evidence type="ECO:0008006" key="6">
    <source>
        <dbReference type="Google" id="ProtNLM"/>
    </source>
</evidence>
<proteinExistence type="inferred from homology"/>
<feature type="repeat" description="PPR" evidence="3">
    <location>
        <begin position="720"/>
        <end position="754"/>
    </location>
</feature>
<dbReference type="OMA" id="ICGYFRE"/>
<feature type="repeat" description="PPR" evidence="3">
    <location>
        <begin position="580"/>
        <end position="614"/>
    </location>
</feature>
<feature type="repeat" description="PPR" evidence="3">
    <location>
        <begin position="615"/>
        <end position="649"/>
    </location>
</feature>
<dbReference type="EnsemblPlants" id="Kaladp0045s0176.1.v1.1">
    <property type="protein sequence ID" value="Kaladp0045s0176.1.v1.1.CDS.1"/>
    <property type="gene ID" value="Kaladp0045s0176.v1.1"/>
</dbReference>
<dbReference type="NCBIfam" id="TIGR00756">
    <property type="entry name" value="PPR"/>
    <property type="match status" value="8"/>
</dbReference>
<evidence type="ECO:0000256" key="2">
    <source>
        <dbReference type="ARBA" id="ARBA00022737"/>
    </source>
</evidence>
<dbReference type="Pfam" id="PF01535">
    <property type="entry name" value="PPR"/>
    <property type="match status" value="5"/>
</dbReference>
<keyword evidence="5" id="KW-1185">Reference proteome</keyword>
<name>A0A7N0TT77_KALFE</name>
<feature type="repeat" description="PPR" evidence="3">
    <location>
        <begin position="235"/>
        <end position="269"/>
    </location>
</feature>
<organism evidence="4 5">
    <name type="scientific">Kalanchoe fedtschenkoi</name>
    <name type="common">Lavender scallops</name>
    <name type="synonym">South American air plant</name>
    <dbReference type="NCBI Taxonomy" id="63787"/>
    <lineage>
        <taxon>Eukaryota</taxon>
        <taxon>Viridiplantae</taxon>
        <taxon>Streptophyta</taxon>
        <taxon>Embryophyta</taxon>
        <taxon>Tracheophyta</taxon>
        <taxon>Spermatophyta</taxon>
        <taxon>Magnoliopsida</taxon>
        <taxon>eudicotyledons</taxon>
        <taxon>Gunneridae</taxon>
        <taxon>Pentapetalae</taxon>
        <taxon>Saxifragales</taxon>
        <taxon>Crassulaceae</taxon>
        <taxon>Kalanchoe</taxon>
    </lineage>
</organism>
<reference evidence="4" key="1">
    <citation type="submission" date="2021-01" db="UniProtKB">
        <authorList>
            <consortium name="EnsemblPlants"/>
        </authorList>
    </citation>
    <scope>IDENTIFICATION</scope>
</reference>
<dbReference type="InterPro" id="IPR011990">
    <property type="entry name" value="TPR-like_helical_dom_sf"/>
</dbReference>
<dbReference type="AlphaFoldDB" id="A0A7N0TT77"/>
<dbReference type="Gramene" id="Kaladp0045s0176.1.v1.1">
    <property type="protein sequence ID" value="Kaladp0045s0176.1.v1.1.CDS.1"/>
    <property type="gene ID" value="Kaladp0045s0176.v1.1"/>
</dbReference>
<feature type="repeat" description="PPR" evidence="3">
    <location>
        <begin position="685"/>
        <end position="719"/>
    </location>
</feature>
<feature type="repeat" description="PPR" evidence="3">
    <location>
        <begin position="305"/>
        <end position="339"/>
    </location>
</feature>
<keyword evidence="2" id="KW-0677">Repeat</keyword>
<dbReference type="Pfam" id="PF13041">
    <property type="entry name" value="PPR_2"/>
    <property type="match status" value="3"/>
</dbReference>
<dbReference type="Proteomes" id="UP000594263">
    <property type="component" value="Unplaced"/>
</dbReference>
<feature type="repeat" description="PPR" evidence="3">
    <location>
        <begin position="650"/>
        <end position="684"/>
    </location>
</feature>
<accession>A0A7N0TT77</accession>